<gene>
    <name evidence="1" type="ORF">AVEN_63825_1</name>
</gene>
<evidence type="ECO:0000313" key="1">
    <source>
        <dbReference type="EMBL" id="GBM45213.1"/>
    </source>
</evidence>
<accession>A0A4Y2FV86</accession>
<comment type="caution">
    <text evidence="1">The sequence shown here is derived from an EMBL/GenBank/DDBJ whole genome shotgun (WGS) entry which is preliminary data.</text>
</comment>
<reference evidence="1 2" key="1">
    <citation type="journal article" date="2019" name="Sci. Rep.">
        <title>Orb-weaving spider Araneus ventricosus genome elucidates the spidroin gene catalogue.</title>
        <authorList>
            <person name="Kono N."/>
            <person name="Nakamura H."/>
            <person name="Ohtoshi R."/>
            <person name="Moran D.A.P."/>
            <person name="Shinohara A."/>
            <person name="Yoshida Y."/>
            <person name="Fujiwara M."/>
            <person name="Mori M."/>
            <person name="Tomita M."/>
            <person name="Arakawa K."/>
        </authorList>
    </citation>
    <scope>NUCLEOTIDE SEQUENCE [LARGE SCALE GENOMIC DNA]</scope>
</reference>
<sequence length="96" mass="10649">MILEIFSCHRQPSAIIVYCTQFRSGGHSGLVAKRWLRYRSVPGLKPYFTEDQSCMGSVAVKSYVVLPLVPPVPNVLPLVWRGSLERGTSSCVVLVI</sequence>
<protein>
    <submittedName>
        <fullName evidence="1">Uncharacterized protein</fullName>
    </submittedName>
</protein>
<evidence type="ECO:0000313" key="2">
    <source>
        <dbReference type="Proteomes" id="UP000499080"/>
    </source>
</evidence>
<organism evidence="1 2">
    <name type="scientific">Araneus ventricosus</name>
    <name type="common">Orbweaver spider</name>
    <name type="synonym">Epeira ventricosa</name>
    <dbReference type="NCBI Taxonomy" id="182803"/>
    <lineage>
        <taxon>Eukaryota</taxon>
        <taxon>Metazoa</taxon>
        <taxon>Ecdysozoa</taxon>
        <taxon>Arthropoda</taxon>
        <taxon>Chelicerata</taxon>
        <taxon>Arachnida</taxon>
        <taxon>Araneae</taxon>
        <taxon>Araneomorphae</taxon>
        <taxon>Entelegynae</taxon>
        <taxon>Araneoidea</taxon>
        <taxon>Araneidae</taxon>
        <taxon>Araneus</taxon>
    </lineage>
</organism>
<proteinExistence type="predicted"/>
<dbReference type="Proteomes" id="UP000499080">
    <property type="component" value="Unassembled WGS sequence"/>
</dbReference>
<keyword evidence="2" id="KW-1185">Reference proteome</keyword>
<dbReference type="EMBL" id="BGPR01001092">
    <property type="protein sequence ID" value="GBM45213.1"/>
    <property type="molecule type" value="Genomic_DNA"/>
</dbReference>
<dbReference type="AlphaFoldDB" id="A0A4Y2FV86"/>
<name>A0A4Y2FV86_ARAVE</name>